<dbReference type="AlphaFoldDB" id="A0A4Q7JBH8"/>
<feature type="domain" description="Lipoprotein LpqB C-terminal" evidence="3">
    <location>
        <begin position="327"/>
        <end position="576"/>
    </location>
</feature>
<dbReference type="InterPro" id="IPR019606">
    <property type="entry name" value="GerMN"/>
</dbReference>
<dbReference type="Proteomes" id="UP000292003">
    <property type="component" value="Unassembled WGS sequence"/>
</dbReference>
<evidence type="ECO:0000259" key="4">
    <source>
        <dbReference type="Pfam" id="PF25976"/>
    </source>
</evidence>
<feature type="chain" id="PRO_5038392684" description="GerMN domain-containing protein" evidence="1">
    <location>
        <begin position="21"/>
        <end position="577"/>
    </location>
</feature>
<gene>
    <name evidence="5" type="ORF">EWH70_14490</name>
</gene>
<dbReference type="SUPFAM" id="SSF75011">
    <property type="entry name" value="3-carboxy-cis,cis-mucoante lactonizing enzyme"/>
    <property type="match status" value="1"/>
</dbReference>
<evidence type="ECO:0000259" key="2">
    <source>
        <dbReference type="Pfam" id="PF10646"/>
    </source>
</evidence>
<feature type="domain" description="Lipoprotein LpqB N-terminal" evidence="4">
    <location>
        <begin position="43"/>
        <end position="168"/>
    </location>
</feature>
<organism evidence="5 6">
    <name type="scientific">Amycolatopsis suaedae</name>
    <dbReference type="NCBI Taxonomy" id="2510978"/>
    <lineage>
        <taxon>Bacteria</taxon>
        <taxon>Bacillati</taxon>
        <taxon>Actinomycetota</taxon>
        <taxon>Actinomycetes</taxon>
        <taxon>Pseudonocardiales</taxon>
        <taxon>Pseudonocardiaceae</taxon>
        <taxon>Amycolatopsis</taxon>
    </lineage>
</organism>
<evidence type="ECO:0000256" key="1">
    <source>
        <dbReference type="SAM" id="SignalP"/>
    </source>
</evidence>
<dbReference type="RefSeq" id="WP_130475865.1">
    <property type="nucleotide sequence ID" value="NZ_SFCC01000006.1"/>
</dbReference>
<evidence type="ECO:0008006" key="7">
    <source>
        <dbReference type="Google" id="ProtNLM"/>
    </source>
</evidence>
<feature type="domain" description="GerMN" evidence="2">
    <location>
        <begin position="176"/>
        <end position="286"/>
    </location>
</feature>
<dbReference type="Pfam" id="PF10646">
    <property type="entry name" value="Germane"/>
    <property type="match status" value="1"/>
</dbReference>
<dbReference type="EMBL" id="SFCC01000006">
    <property type="protein sequence ID" value="RZQ63614.1"/>
    <property type="molecule type" value="Genomic_DNA"/>
</dbReference>
<dbReference type="InterPro" id="IPR018910">
    <property type="entry name" value="LpqB_C"/>
</dbReference>
<comment type="caution">
    <text evidence="5">The sequence shown here is derived from an EMBL/GenBank/DDBJ whole genome shotgun (WGS) entry which is preliminary data.</text>
</comment>
<sequence>MKRLAAVLSIVVLVAGCATIPEESQPVAIPTSGPNQPALDLPQPARDLDPLDVVRGFVEASARPLEENAAARVYLEDAARKNWRPHQGLIVIQDVFGTVYGVGDEKSPDPNEQTVVVRGFSVGKLAPDNAFIPEKDAYQLSLRVRRQQDGAWRIVNPPTDLAITESAFAQNYFRVPVYFFAPDSESLVPDLRYVMAKPQVTLPGRVVDLLLEGPSEFLDGAVRNALERADTDTNVIGNSDGSLLVPLSGVDQESLETKKLIAAQIVLSLQSVTTSRIRIQVDGNPLVPGQEEWRPTDLPSYETATLPRSELKGLVSVGGRVRSLADGNPIPGPAGSGAYQVVSGAQSIDGRQLAVVERLGGRLRLRVGDYGREAVAVNLEGGSMTRPTWRPATSAGGNAGELWTVTDGVNVVRVTRGPDGNWGTQVVNADMVRQIGTITALRLSRDGTRVALVAGEKLVVASVVRTPDSVSLRSPRILQADRLTEVVDVDWASQDSLVAVTSSRSLSVVKVPVDGLRLDPFNSSNLTPPVHAVTAMPSRAVIVADSGGLWTASEVGEVWRPHEPTTTGDDARPFYPG</sequence>
<dbReference type="PROSITE" id="PS51257">
    <property type="entry name" value="PROKAR_LIPOPROTEIN"/>
    <property type="match status" value="1"/>
</dbReference>
<feature type="signal peptide" evidence="1">
    <location>
        <begin position="1"/>
        <end position="20"/>
    </location>
</feature>
<keyword evidence="6" id="KW-1185">Reference proteome</keyword>
<dbReference type="InterPro" id="IPR059026">
    <property type="entry name" value="LpqB_N"/>
</dbReference>
<keyword evidence="1" id="KW-0732">Signal</keyword>
<name>A0A4Q7JBH8_9PSEU</name>
<evidence type="ECO:0000259" key="3">
    <source>
        <dbReference type="Pfam" id="PF10647"/>
    </source>
</evidence>
<dbReference type="Pfam" id="PF10647">
    <property type="entry name" value="Gmad1"/>
    <property type="match status" value="1"/>
</dbReference>
<proteinExistence type="predicted"/>
<evidence type="ECO:0000313" key="6">
    <source>
        <dbReference type="Proteomes" id="UP000292003"/>
    </source>
</evidence>
<reference evidence="5 6" key="1">
    <citation type="submission" date="2019-02" db="EMBL/GenBank/DDBJ databases">
        <title>Draft genome sequence of Amycolatopsis sp. 8-3EHSu isolated from roots of Suaeda maritima.</title>
        <authorList>
            <person name="Duangmal K."/>
            <person name="Chantavorakit T."/>
        </authorList>
    </citation>
    <scope>NUCLEOTIDE SEQUENCE [LARGE SCALE GENOMIC DNA]</scope>
    <source>
        <strain evidence="5 6">8-3EHSu</strain>
    </source>
</reference>
<protein>
    <recommendedName>
        <fullName evidence="7">GerMN domain-containing protein</fullName>
    </recommendedName>
</protein>
<dbReference type="Pfam" id="PF25976">
    <property type="entry name" value="LpqB_N"/>
    <property type="match status" value="1"/>
</dbReference>
<accession>A0A4Q7JBH8</accession>
<dbReference type="OrthoDB" id="3226781at2"/>
<evidence type="ECO:0000313" key="5">
    <source>
        <dbReference type="EMBL" id="RZQ63614.1"/>
    </source>
</evidence>